<dbReference type="SMART" id="SM00167">
    <property type="entry name" value="VPS9"/>
    <property type="match status" value="1"/>
</dbReference>
<dbReference type="HOGENOM" id="CLU_007625_1_1_1"/>
<accession>M5GF26</accession>
<name>M5GF26_DACPD</name>
<reference evidence="4 5" key="1">
    <citation type="journal article" date="2012" name="Science">
        <title>The Paleozoic origin of enzymatic lignin decomposition reconstructed from 31 fungal genomes.</title>
        <authorList>
            <person name="Floudas D."/>
            <person name="Binder M."/>
            <person name="Riley R."/>
            <person name="Barry K."/>
            <person name="Blanchette R.A."/>
            <person name="Henrissat B."/>
            <person name="Martinez A.T."/>
            <person name="Otillar R."/>
            <person name="Spatafora J.W."/>
            <person name="Yadav J.S."/>
            <person name="Aerts A."/>
            <person name="Benoit I."/>
            <person name="Boyd A."/>
            <person name="Carlson A."/>
            <person name="Copeland A."/>
            <person name="Coutinho P.M."/>
            <person name="de Vries R.P."/>
            <person name="Ferreira P."/>
            <person name="Findley K."/>
            <person name="Foster B."/>
            <person name="Gaskell J."/>
            <person name="Glotzer D."/>
            <person name="Gorecki P."/>
            <person name="Heitman J."/>
            <person name="Hesse C."/>
            <person name="Hori C."/>
            <person name="Igarashi K."/>
            <person name="Jurgens J.A."/>
            <person name="Kallen N."/>
            <person name="Kersten P."/>
            <person name="Kohler A."/>
            <person name="Kuees U."/>
            <person name="Kumar T.K.A."/>
            <person name="Kuo A."/>
            <person name="LaButti K."/>
            <person name="Larrondo L.F."/>
            <person name="Lindquist E."/>
            <person name="Ling A."/>
            <person name="Lombard V."/>
            <person name="Lucas S."/>
            <person name="Lundell T."/>
            <person name="Martin R."/>
            <person name="McLaughlin D.J."/>
            <person name="Morgenstern I."/>
            <person name="Morin E."/>
            <person name="Murat C."/>
            <person name="Nagy L.G."/>
            <person name="Nolan M."/>
            <person name="Ohm R.A."/>
            <person name="Patyshakuliyeva A."/>
            <person name="Rokas A."/>
            <person name="Ruiz-Duenas F.J."/>
            <person name="Sabat G."/>
            <person name="Salamov A."/>
            <person name="Samejima M."/>
            <person name="Schmutz J."/>
            <person name="Slot J.C."/>
            <person name="St John F."/>
            <person name="Stenlid J."/>
            <person name="Sun H."/>
            <person name="Sun S."/>
            <person name="Syed K."/>
            <person name="Tsang A."/>
            <person name="Wiebenga A."/>
            <person name="Young D."/>
            <person name="Pisabarro A."/>
            <person name="Eastwood D.C."/>
            <person name="Martin F."/>
            <person name="Cullen D."/>
            <person name="Grigoriev I.V."/>
            <person name="Hibbett D.S."/>
        </authorList>
    </citation>
    <scope>NUCLEOTIDE SEQUENCE [LARGE SCALE GENOMIC DNA]</scope>
    <source>
        <strain evidence="4 5">DJM-731 SS1</strain>
    </source>
</reference>
<feature type="compositionally biased region" description="Pro residues" evidence="1">
    <location>
        <begin position="554"/>
        <end position="572"/>
    </location>
</feature>
<dbReference type="GO" id="GO:0043130">
    <property type="term" value="F:ubiquitin binding"/>
    <property type="evidence" value="ECO:0007669"/>
    <property type="project" value="InterPro"/>
</dbReference>
<dbReference type="GeneID" id="63687361"/>
<feature type="compositionally biased region" description="Polar residues" evidence="1">
    <location>
        <begin position="578"/>
        <end position="592"/>
    </location>
</feature>
<dbReference type="InterPro" id="IPR045046">
    <property type="entry name" value="Vps9-like"/>
</dbReference>
<dbReference type="Gene3D" id="1.20.1050.80">
    <property type="entry name" value="VPS9 domain"/>
    <property type="match status" value="1"/>
</dbReference>
<dbReference type="SUPFAM" id="SSF46934">
    <property type="entry name" value="UBA-like"/>
    <property type="match status" value="1"/>
</dbReference>
<dbReference type="InterPro" id="IPR037191">
    <property type="entry name" value="VPS9_dom_sf"/>
</dbReference>
<evidence type="ECO:0000259" key="2">
    <source>
        <dbReference type="PROSITE" id="PS51140"/>
    </source>
</evidence>
<feature type="domain" description="VPS9" evidence="3">
    <location>
        <begin position="296"/>
        <end position="434"/>
    </location>
</feature>
<dbReference type="PROSITE" id="PS51140">
    <property type="entry name" value="CUE"/>
    <property type="match status" value="1"/>
</dbReference>
<dbReference type="GO" id="GO:0031267">
    <property type="term" value="F:small GTPase binding"/>
    <property type="evidence" value="ECO:0007669"/>
    <property type="project" value="TreeGrafter"/>
</dbReference>
<dbReference type="GO" id="GO:0005085">
    <property type="term" value="F:guanyl-nucleotide exchange factor activity"/>
    <property type="evidence" value="ECO:0007669"/>
    <property type="project" value="InterPro"/>
</dbReference>
<dbReference type="OrthoDB" id="300289at2759"/>
<feature type="compositionally biased region" description="Low complexity" evidence="1">
    <location>
        <begin position="1"/>
        <end position="13"/>
    </location>
</feature>
<dbReference type="InterPro" id="IPR041545">
    <property type="entry name" value="DUF5601"/>
</dbReference>
<dbReference type="InterPro" id="IPR009060">
    <property type="entry name" value="UBA-like_sf"/>
</dbReference>
<evidence type="ECO:0000256" key="1">
    <source>
        <dbReference type="SAM" id="MobiDB-lite"/>
    </source>
</evidence>
<evidence type="ECO:0000313" key="4">
    <source>
        <dbReference type="EMBL" id="EJU03773.1"/>
    </source>
</evidence>
<feature type="region of interest" description="Disordered" evidence="1">
    <location>
        <begin position="1"/>
        <end position="193"/>
    </location>
</feature>
<feature type="region of interest" description="Disordered" evidence="1">
    <location>
        <begin position="450"/>
        <end position="489"/>
    </location>
</feature>
<evidence type="ECO:0000313" key="5">
    <source>
        <dbReference type="Proteomes" id="UP000030653"/>
    </source>
</evidence>
<dbReference type="GO" id="GO:0030139">
    <property type="term" value="C:endocytic vesicle"/>
    <property type="evidence" value="ECO:0007669"/>
    <property type="project" value="TreeGrafter"/>
</dbReference>
<dbReference type="CDD" id="cd14279">
    <property type="entry name" value="CUE"/>
    <property type="match status" value="1"/>
</dbReference>
<dbReference type="EMBL" id="JH795859">
    <property type="protein sequence ID" value="EJU03773.1"/>
    <property type="molecule type" value="Genomic_DNA"/>
</dbReference>
<keyword evidence="5" id="KW-1185">Reference proteome</keyword>
<evidence type="ECO:0000259" key="3">
    <source>
        <dbReference type="PROSITE" id="PS51205"/>
    </source>
</evidence>
<feature type="compositionally biased region" description="Low complexity" evidence="1">
    <location>
        <begin position="28"/>
        <end position="37"/>
    </location>
</feature>
<dbReference type="SUPFAM" id="SSF109993">
    <property type="entry name" value="VPS9 domain"/>
    <property type="match status" value="1"/>
</dbReference>
<dbReference type="STRING" id="1858805.M5GF26"/>
<feature type="region of interest" description="Disordered" evidence="1">
    <location>
        <begin position="550"/>
        <end position="621"/>
    </location>
</feature>
<evidence type="ECO:0008006" key="6">
    <source>
        <dbReference type="Google" id="ProtNLM"/>
    </source>
</evidence>
<dbReference type="GO" id="GO:0016192">
    <property type="term" value="P:vesicle-mediated transport"/>
    <property type="evidence" value="ECO:0007669"/>
    <property type="project" value="InterPro"/>
</dbReference>
<dbReference type="InterPro" id="IPR003892">
    <property type="entry name" value="CUE"/>
</dbReference>
<sequence>MSTEEGTSTPTETHPVEASDNEEENPWSSSSAEAPDSSEARAVDGAPEPPLEIADEPEPSHPKPLEQSTLDEFDPLADTAADAWRHAEGHLPVGVEASASGPEIRFTQEPDTTLDEPPQSRAQAQTPLSGVSTDFPHSPSSPPGVPSPTTLASLAQPLRRASQHELGETEASSSQQTNGNAMDTSGPKVTPPFDFQKFLDQMKSKSAEPVAKYLRSFLHNFQKRTFPVTDQVKLIHDFLAFIAARMSECEVWKNLPVEQFDNATEAMEKLVMNRLYHLAFTPAIDRNIYPITTDDLERDHVLSQRIRLFEWVTEEHLDIPTGEGSKGFIMFAEQELLKINHYKAPRDKLICILNCCKVIFGLIRHLNREEGADAFIPILIYVVLQANPDHLLSNVEYISRFRSATKLQSEAGYYLSSLMGAVSFIETMDHTSLSNISQEEFEANVEEAVTRLSPSSSPGPMTPQRARPPAPEVTTAEVTASAAAGEESARPLLLPTTLAEDTKKFFQRTGDFAQQTISKPLNAIGRIFSEALEEPPGVVGRALDAASNWVQPNPVTPAPPPKDQSAPLPAPYKPRVRQSPSRPNSGASTPIGTPTRVGGTLQPFPSPLGIPPVSTPRTATPDHDGDEAFDFAALSAEIDRAHDAAQASGRDTLLQIFPGLDGELADVVLEATNGDLGLSIDKLLEMGVGS</sequence>
<dbReference type="Gene3D" id="1.10.246.120">
    <property type="match status" value="1"/>
</dbReference>
<feature type="compositionally biased region" description="Pro residues" evidence="1">
    <location>
        <begin position="604"/>
        <end position="614"/>
    </location>
</feature>
<proteinExistence type="predicted"/>
<dbReference type="InterPro" id="IPR003123">
    <property type="entry name" value="VPS9"/>
</dbReference>
<feature type="compositionally biased region" description="Polar residues" evidence="1">
    <location>
        <begin position="120"/>
        <end position="132"/>
    </location>
</feature>
<dbReference type="Pfam" id="PF02204">
    <property type="entry name" value="VPS9"/>
    <property type="match status" value="1"/>
</dbReference>
<organism evidence="4 5">
    <name type="scientific">Dacryopinax primogenitus (strain DJM 731)</name>
    <name type="common">Brown rot fungus</name>
    <dbReference type="NCBI Taxonomy" id="1858805"/>
    <lineage>
        <taxon>Eukaryota</taxon>
        <taxon>Fungi</taxon>
        <taxon>Dikarya</taxon>
        <taxon>Basidiomycota</taxon>
        <taxon>Agaricomycotina</taxon>
        <taxon>Dacrymycetes</taxon>
        <taxon>Dacrymycetales</taxon>
        <taxon>Dacrymycetaceae</taxon>
        <taxon>Dacryopinax</taxon>
    </lineage>
</organism>
<dbReference type="RefSeq" id="XP_040630667.1">
    <property type="nucleotide sequence ID" value="XM_040772299.1"/>
</dbReference>
<dbReference type="PANTHER" id="PTHR23101:SF25">
    <property type="entry name" value="GTPASE-ACTIVATING PROTEIN AND VPS9 DOMAIN-CONTAINING PROTEIN 1"/>
    <property type="match status" value="1"/>
</dbReference>
<feature type="domain" description="CUE" evidence="2">
    <location>
        <begin position="645"/>
        <end position="688"/>
    </location>
</feature>
<gene>
    <name evidence="4" type="ORF">DACRYDRAFT_21223</name>
</gene>
<dbReference type="Pfam" id="PF18151">
    <property type="entry name" value="DUF5601"/>
    <property type="match status" value="1"/>
</dbReference>
<feature type="compositionally biased region" description="Low complexity" evidence="1">
    <location>
        <begin position="472"/>
        <end position="486"/>
    </location>
</feature>
<protein>
    <recommendedName>
        <fullName evidence="6">VPS9 domain-containing protein</fullName>
    </recommendedName>
</protein>
<feature type="compositionally biased region" description="Polar residues" evidence="1">
    <location>
        <begin position="170"/>
        <end position="183"/>
    </location>
</feature>
<dbReference type="Proteomes" id="UP000030653">
    <property type="component" value="Unassembled WGS sequence"/>
</dbReference>
<dbReference type="AlphaFoldDB" id="M5GF26"/>
<dbReference type="Gene3D" id="1.10.8.10">
    <property type="entry name" value="DNA helicase RuvA subunit, C-terminal domain"/>
    <property type="match status" value="1"/>
</dbReference>
<dbReference type="PANTHER" id="PTHR23101">
    <property type="entry name" value="RAB GDP/GTP EXCHANGE FACTOR"/>
    <property type="match status" value="1"/>
</dbReference>
<dbReference type="GO" id="GO:0005829">
    <property type="term" value="C:cytosol"/>
    <property type="evidence" value="ECO:0007669"/>
    <property type="project" value="TreeGrafter"/>
</dbReference>
<dbReference type="PROSITE" id="PS51205">
    <property type="entry name" value="VPS9"/>
    <property type="match status" value="1"/>
</dbReference>